<sequence length="819" mass="92512">MINSETGELRPSPFVRFDREQRAQEEVTVKATDKGERPLIGFCQFTVQVLDVNDNAPQFDRTFYETSISRSVDIGYSVITVFADDADAPQNARITYSLAQDTLAGKEHRKDLKYFQIINENSGEITLANQIPPHKDRFVFNVVADDNGKPFVQRSAVQVIVNVHERQQSAPQWQTNDECKMFVTVDEDIPINSVLFRCLAIPGDGLKSPISYKMANGASRGTNHDMHFREFLEKTNGQDWVVLRNMVGLDYEQQQNYTLTLTAVDMRSLITSDKQFHVIVRDKNDVVPRFTVDLFTGTIEEEQTPTEFLTKYNGDPITVIKAEDADSPGPQSEVRYRIINDGDNGAARLFRIDELTGGIFPLEIFDREKNDSFIFDVEARDSVPSSLPGSSGPNRDIVKVQIFVADINDNAPYFEQTRYEARVTENAEINEDVITVKAYDLDRLPNLKYDLYAVHGGRIPFGVRTDSGALFVKEPLDYEKENVYHMKLFVTDGKHNATTDLYVYIDDVNDNSPQFEKDLYEITIFEEDQHVPKTLFVVKATDADKQDDSSKIVYRLEGQGVGEFFRIGEYSGNIEVIRPLDRDPPAGVSVWKFIVQAIDDNGHGLIGYADVQVNLRDINDNAPIFARNLFGTVDENRDPGEEGVFVMTVTATDYDDPRTDNARLEYSIVVNKEIDGEPVFRIVPNNGKIYAMRKMDRESPSERQFVIEVRAIDKGTPSLEGRGNVTIRVMDVNDNEPYFEKKLYIGSVAETALVSSAVISVAALDKDTEASDNIFSYELMDEHQYFYVTTETGSSSGSVGVLRVKKVIFYFELAKQPGS</sequence>
<organism evidence="16 17">
    <name type="scientific">Elaeophora elaphi</name>
    <dbReference type="NCBI Taxonomy" id="1147741"/>
    <lineage>
        <taxon>Eukaryota</taxon>
        <taxon>Metazoa</taxon>
        <taxon>Ecdysozoa</taxon>
        <taxon>Nematoda</taxon>
        <taxon>Chromadorea</taxon>
        <taxon>Rhabditida</taxon>
        <taxon>Spirurina</taxon>
        <taxon>Spiruromorpha</taxon>
        <taxon>Filarioidea</taxon>
        <taxon>Onchocercidae</taxon>
        <taxon>Elaeophora</taxon>
    </lineage>
</organism>
<reference evidence="17" key="1">
    <citation type="submission" date="2017-02" db="UniProtKB">
        <authorList>
            <consortium name="WormBaseParasite"/>
        </authorList>
    </citation>
    <scope>IDENTIFICATION</scope>
</reference>
<feature type="domain" description="Cadherin" evidence="15">
    <location>
        <begin position="17"/>
        <end position="59"/>
    </location>
</feature>
<feature type="domain" description="Cadherin" evidence="15">
    <location>
        <begin position="516"/>
        <end position="625"/>
    </location>
</feature>
<dbReference type="AlphaFoldDB" id="A0A0R3RIM7"/>
<evidence type="ECO:0000256" key="11">
    <source>
        <dbReference type="ARBA" id="ARBA00023136"/>
    </source>
</evidence>
<comment type="subcellular location">
    <subcellularLocation>
        <location evidence="1">Cell membrane</location>
        <topology evidence="1">Single-pass type I membrane protein</topology>
    </subcellularLocation>
</comment>
<evidence type="ECO:0000256" key="1">
    <source>
        <dbReference type="ARBA" id="ARBA00004251"/>
    </source>
</evidence>
<feature type="domain" description="Cadherin" evidence="15">
    <location>
        <begin position="177"/>
        <end position="290"/>
    </location>
</feature>
<dbReference type="WBParaSite" id="EEL_0000133501-mRNA-1">
    <property type="protein sequence ID" value="EEL_0000133501-mRNA-1"/>
    <property type="gene ID" value="EEL_0000133501"/>
</dbReference>
<dbReference type="GO" id="GO:0007156">
    <property type="term" value="P:homophilic cell adhesion via plasma membrane adhesion molecules"/>
    <property type="evidence" value="ECO:0007669"/>
    <property type="project" value="InterPro"/>
</dbReference>
<evidence type="ECO:0000256" key="5">
    <source>
        <dbReference type="ARBA" id="ARBA00022723"/>
    </source>
</evidence>
<keyword evidence="2" id="KW-1003">Cell membrane</keyword>
<evidence type="ECO:0000256" key="2">
    <source>
        <dbReference type="ARBA" id="ARBA00022475"/>
    </source>
</evidence>
<dbReference type="Gene3D" id="2.60.40.60">
    <property type="entry name" value="Cadherins"/>
    <property type="match status" value="8"/>
</dbReference>
<dbReference type="SMART" id="SM00112">
    <property type="entry name" value="CA"/>
    <property type="match status" value="7"/>
</dbReference>
<keyword evidence="11" id="KW-0472">Membrane</keyword>
<name>A0A0R3RIM7_9BILA</name>
<keyword evidence="12" id="KW-1015">Disulfide bond</keyword>
<dbReference type="InterPro" id="IPR015919">
    <property type="entry name" value="Cadherin-like_sf"/>
</dbReference>
<keyword evidence="7" id="KW-0677">Repeat</keyword>
<dbReference type="Pfam" id="PF00028">
    <property type="entry name" value="Cadherin"/>
    <property type="match status" value="5"/>
</dbReference>
<dbReference type="PANTHER" id="PTHR24025:SF31">
    <property type="entry name" value="NEURAL-CADHERIN"/>
    <property type="match status" value="1"/>
</dbReference>
<dbReference type="InterPro" id="IPR050971">
    <property type="entry name" value="Cadherin-domain_protein"/>
</dbReference>
<proteinExistence type="predicted"/>
<dbReference type="PRINTS" id="PR00205">
    <property type="entry name" value="CADHERIN"/>
</dbReference>
<keyword evidence="9" id="KW-0130">Cell adhesion</keyword>
<feature type="domain" description="Cadherin" evidence="15">
    <location>
        <begin position="415"/>
        <end position="515"/>
    </location>
</feature>
<keyword evidence="8 14" id="KW-0106">Calcium</keyword>
<dbReference type="InterPro" id="IPR020894">
    <property type="entry name" value="Cadherin_CS"/>
</dbReference>
<dbReference type="CDD" id="cd11304">
    <property type="entry name" value="Cadherin_repeat"/>
    <property type="match status" value="7"/>
</dbReference>
<feature type="domain" description="Cadherin" evidence="15">
    <location>
        <begin position="632"/>
        <end position="739"/>
    </location>
</feature>
<feature type="domain" description="Cadherin" evidence="15">
    <location>
        <begin position="60"/>
        <end position="173"/>
    </location>
</feature>
<evidence type="ECO:0000256" key="13">
    <source>
        <dbReference type="ARBA" id="ARBA00023180"/>
    </source>
</evidence>
<evidence type="ECO:0000256" key="8">
    <source>
        <dbReference type="ARBA" id="ARBA00022837"/>
    </source>
</evidence>
<keyword evidence="10" id="KW-1133">Transmembrane helix</keyword>
<keyword evidence="6" id="KW-0732">Signal</keyword>
<dbReference type="GO" id="GO:0005911">
    <property type="term" value="C:cell-cell junction"/>
    <property type="evidence" value="ECO:0007669"/>
    <property type="project" value="TreeGrafter"/>
</dbReference>
<dbReference type="PROSITE" id="PS00232">
    <property type="entry name" value="CADHERIN_1"/>
    <property type="match status" value="4"/>
</dbReference>
<dbReference type="PROSITE" id="PS50268">
    <property type="entry name" value="CADHERIN_2"/>
    <property type="match status" value="8"/>
</dbReference>
<dbReference type="GO" id="GO:0005509">
    <property type="term" value="F:calcium ion binding"/>
    <property type="evidence" value="ECO:0007669"/>
    <property type="project" value="UniProtKB-UniRule"/>
</dbReference>
<evidence type="ECO:0000313" key="16">
    <source>
        <dbReference type="Proteomes" id="UP000050640"/>
    </source>
</evidence>
<dbReference type="FunFam" id="2.60.40.60:FF:000123">
    <property type="entry name" value="Protocadherin beta 4"/>
    <property type="match status" value="1"/>
</dbReference>
<dbReference type="SUPFAM" id="SSF49313">
    <property type="entry name" value="Cadherin-like"/>
    <property type="match status" value="8"/>
</dbReference>
<dbReference type="STRING" id="1147741.A0A0R3RIM7"/>
<evidence type="ECO:0000256" key="4">
    <source>
        <dbReference type="ARBA" id="ARBA00022692"/>
    </source>
</evidence>
<keyword evidence="13" id="KW-0325">Glycoprotein</keyword>
<evidence type="ECO:0000256" key="14">
    <source>
        <dbReference type="PROSITE-ProRule" id="PRU00043"/>
    </source>
</evidence>
<dbReference type="PANTHER" id="PTHR24025">
    <property type="entry name" value="DESMOGLEIN FAMILY MEMBER"/>
    <property type="match status" value="1"/>
</dbReference>
<dbReference type="GO" id="GO:0005886">
    <property type="term" value="C:plasma membrane"/>
    <property type="evidence" value="ECO:0007669"/>
    <property type="project" value="UniProtKB-SubCell"/>
</dbReference>
<protein>
    <submittedName>
        <fullName evidence="17">Cadherin</fullName>
    </submittedName>
</protein>
<accession>A0A0R3RIM7</accession>
<evidence type="ECO:0000256" key="3">
    <source>
        <dbReference type="ARBA" id="ARBA00022536"/>
    </source>
</evidence>
<evidence type="ECO:0000256" key="12">
    <source>
        <dbReference type="ARBA" id="ARBA00023157"/>
    </source>
</evidence>
<keyword evidence="5" id="KW-0479">Metal-binding</keyword>
<evidence type="ECO:0000256" key="7">
    <source>
        <dbReference type="ARBA" id="ARBA00022737"/>
    </source>
</evidence>
<dbReference type="FunFam" id="2.60.40.60:FF:000024">
    <property type="entry name" value="FAT atypical cadherin 3"/>
    <property type="match status" value="1"/>
</dbReference>
<keyword evidence="16" id="KW-1185">Reference proteome</keyword>
<feature type="domain" description="Cadherin" evidence="15">
    <location>
        <begin position="740"/>
        <end position="808"/>
    </location>
</feature>
<evidence type="ECO:0000256" key="6">
    <source>
        <dbReference type="ARBA" id="ARBA00022729"/>
    </source>
</evidence>
<evidence type="ECO:0000259" key="15">
    <source>
        <dbReference type="PROSITE" id="PS50268"/>
    </source>
</evidence>
<keyword evidence="3" id="KW-0245">EGF-like domain</keyword>
<dbReference type="Proteomes" id="UP000050640">
    <property type="component" value="Unplaced"/>
</dbReference>
<dbReference type="InterPro" id="IPR002126">
    <property type="entry name" value="Cadherin-like_dom"/>
</dbReference>
<feature type="domain" description="Cadherin" evidence="15">
    <location>
        <begin position="291"/>
        <end position="414"/>
    </location>
</feature>
<keyword evidence="4" id="KW-0812">Transmembrane</keyword>
<evidence type="ECO:0000313" key="17">
    <source>
        <dbReference type="WBParaSite" id="EEL_0000133501-mRNA-1"/>
    </source>
</evidence>
<evidence type="ECO:0000256" key="10">
    <source>
        <dbReference type="ARBA" id="ARBA00022989"/>
    </source>
</evidence>
<evidence type="ECO:0000256" key="9">
    <source>
        <dbReference type="ARBA" id="ARBA00022889"/>
    </source>
</evidence>